<organism evidence="4 5">
    <name type="scientific">Aspergillus sydowii CBS 593.65</name>
    <dbReference type="NCBI Taxonomy" id="1036612"/>
    <lineage>
        <taxon>Eukaryota</taxon>
        <taxon>Fungi</taxon>
        <taxon>Dikarya</taxon>
        <taxon>Ascomycota</taxon>
        <taxon>Pezizomycotina</taxon>
        <taxon>Eurotiomycetes</taxon>
        <taxon>Eurotiomycetidae</taxon>
        <taxon>Eurotiales</taxon>
        <taxon>Aspergillaceae</taxon>
        <taxon>Aspergillus</taxon>
        <taxon>Aspergillus subgen. Nidulantes</taxon>
    </lineage>
</organism>
<gene>
    <name evidence="4" type="ORF">ASPSYDRAFT_133890</name>
</gene>
<dbReference type="EMBL" id="KV878589">
    <property type="protein sequence ID" value="OJJ56880.1"/>
    <property type="molecule type" value="Genomic_DNA"/>
</dbReference>
<dbReference type="OrthoDB" id="2018906at2759"/>
<accession>A0A1L9TBR5</accession>
<dbReference type="Gene3D" id="2.60.120.600">
    <property type="entry name" value="Domain of unknown function DUF1214, C-terminal domain"/>
    <property type="match status" value="1"/>
</dbReference>
<dbReference type="InterPro" id="IPR010679">
    <property type="entry name" value="DUF1254"/>
</dbReference>
<dbReference type="InterPro" id="IPR037050">
    <property type="entry name" value="DUF1254_sf"/>
</dbReference>
<dbReference type="VEuPathDB" id="FungiDB:ASPSYDRAFT_133890"/>
<dbReference type="GeneID" id="63756729"/>
<dbReference type="Gene3D" id="2.60.40.1610">
    <property type="entry name" value="Domain of unknown function DUF1254"/>
    <property type="match status" value="1"/>
</dbReference>
<sequence length="493" mass="54345">MKLSILEYSFLWLARLVPATYSATLAQAEPSVDEATKFSLIYGYPLLAYAQFALPLLSGKYGTNTLDHGRGLATAAFQSVVRPNVDTLYSMAVLDLSAKDLVIDIPPITDRYWVFPFYDLYGNNYANIGSVSNNSPGKYRIRYANDIGQEPGIQLCEKKAQRCGNQDPDCDGLQGYINSPTPYGALVGRFLVKNNDSDLQAVHYLQNQTSLYSVLAERKHPTPELTAAMVDDSLSSDVPTRIMQMTARFAPFNPSRNISDQPRVDCMLRKAGIHNGRFTPTGINLTAIAERSQQDVLSYASSPPMVVDLKNNWYGISPLAQGDYGTDYKQRYYIAYYGYLALVSSQAVYPTYRDPTNGGSATLFLTSTEAYTITFSSKPPLAQDGFWSITAYNAEQYLIPNPLNRYALGDRSNLTSITDSTSPCSTSPKTAGFRILVQPADAEPPQNWTSNWLPAPAGGGKFSITFRLYAVNPSLTDGEWAYPVVQKVEAITA</sequence>
<name>A0A1L9TBR5_9EURO</name>
<keyword evidence="5" id="KW-1185">Reference proteome</keyword>
<evidence type="ECO:0000313" key="4">
    <source>
        <dbReference type="EMBL" id="OJJ56880.1"/>
    </source>
</evidence>
<reference evidence="5" key="1">
    <citation type="journal article" date="2017" name="Genome Biol.">
        <title>Comparative genomics reveals high biological diversity and specific adaptations in the industrially and medically important fungal genus Aspergillus.</title>
        <authorList>
            <person name="de Vries R.P."/>
            <person name="Riley R."/>
            <person name="Wiebenga A."/>
            <person name="Aguilar-Osorio G."/>
            <person name="Amillis S."/>
            <person name="Uchima C.A."/>
            <person name="Anderluh G."/>
            <person name="Asadollahi M."/>
            <person name="Askin M."/>
            <person name="Barry K."/>
            <person name="Battaglia E."/>
            <person name="Bayram O."/>
            <person name="Benocci T."/>
            <person name="Braus-Stromeyer S.A."/>
            <person name="Caldana C."/>
            <person name="Canovas D."/>
            <person name="Cerqueira G.C."/>
            <person name="Chen F."/>
            <person name="Chen W."/>
            <person name="Choi C."/>
            <person name="Clum A."/>
            <person name="Dos Santos R.A."/>
            <person name="Damasio A.R."/>
            <person name="Diallinas G."/>
            <person name="Emri T."/>
            <person name="Fekete E."/>
            <person name="Flipphi M."/>
            <person name="Freyberg S."/>
            <person name="Gallo A."/>
            <person name="Gournas C."/>
            <person name="Habgood R."/>
            <person name="Hainaut M."/>
            <person name="Harispe M.L."/>
            <person name="Henrissat B."/>
            <person name="Hilden K.S."/>
            <person name="Hope R."/>
            <person name="Hossain A."/>
            <person name="Karabika E."/>
            <person name="Karaffa L."/>
            <person name="Karanyi Z."/>
            <person name="Krasevec N."/>
            <person name="Kuo A."/>
            <person name="Kusch H."/>
            <person name="LaButti K."/>
            <person name="Lagendijk E.L."/>
            <person name="Lapidus A."/>
            <person name="Levasseur A."/>
            <person name="Lindquist E."/>
            <person name="Lipzen A."/>
            <person name="Logrieco A.F."/>
            <person name="MacCabe A."/>
            <person name="Maekelae M.R."/>
            <person name="Malavazi I."/>
            <person name="Melin P."/>
            <person name="Meyer V."/>
            <person name="Mielnichuk N."/>
            <person name="Miskei M."/>
            <person name="Molnar A.P."/>
            <person name="Mule G."/>
            <person name="Ngan C.Y."/>
            <person name="Orejas M."/>
            <person name="Orosz E."/>
            <person name="Ouedraogo J.P."/>
            <person name="Overkamp K.M."/>
            <person name="Park H.-S."/>
            <person name="Perrone G."/>
            <person name="Piumi F."/>
            <person name="Punt P.J."/>
            <person name="Ram A.F."/>
            <person name="Ramon A."/>
            <person name="Rauscher S."/>
            <person name="Record E."/>
            <person name="Riano-Pachon D.M."/>
            <person name="Robert V."/>
            <person name="Roehrig J."/>
            <person name="Ruller R."/>
            <person name="Salamov A."/>
            <person name="Salih N.S."/>
            <person name="Samson R.A."/>
            <person name="Sandor E."/>
            <person name="Sanguinetti M."/>
            <person name="Schuetze T."/>
            <person name="Sepcic K."/>
            <person name="Shelest E."/>
            <person name="Sherlock G."/>
            <person name="Sophianopoulou V."/>
            <person name="Squina F.M."/>
            <person name="Sun H."/>
            <person name="Susca A."/>
            <person name="Todd R.B."/>
            <person name="Tsang A."/>
            <person name="Unkles S.E."/>
            <person name="van de Wiele N."/>
            <person name="van Rossen-Uffink D."/>
            <person name="Oliveira J.V."/>
            <person name="Vesth T.C."/>
            <person name="Visser J."/>
            <person name="Yu J.-H."/>
            <person name="Zhou M."/>
            <person name="Andersen M.R."/>
            <person name="Archer D.B."/>
            <person name="Baker S.E."/>
            <person name="Benoit I."/>
            <person name="Brakhage A.A."/>
            <person name="Braus G.H."/>
            <person name="Fischer R."/>
            <person name="Frisvad J.C."/>
            <person name="Goldman G.H."/>
            <person name="Houbraken J."/>
            <person name="Oakley B."/>
            <person name="Pocsi I."/>
            <person name="Scazzocchio C."/>
            <person name="Seiboth B."/>
            <person name="vanKuyk P.A."/>
            <person name="Wortman J."/>
            <person name="Dyer P.S."/>
            <person name="Grigoriev I.V."/>
        </authorList>
    </citation>
    <scope>NUCLEOTIDE SEQUENCE [LARGE SCALE GENOMIC DNA]</scope>
    <source>
        <strain evidence="5">CBS 593.65</strain>
    </source>
</reference>
<dbReference type="RefSeq" id="XP_040700686.1">
    <property type="nucleotide sequence ID" value="XM_040840656.1"/>
</dbReference>
<dbReference type="Pfam" id="PF06742">
    <property type="entry name" value="DUF1214"/>
    <property type="match status" value="1"/>
</dbReference>
<protein>
    <recommendedName>
        <fullName evidence="6">DUF1254 domain-containing protein</fullName>
    </recommendedName>
</protein>
<dbReference type="AlphaFoldDB" id="A0A1L9TBR5"/>
<feature type="signal peptide" evidence="1">
    <location>
        <begin position="1"/>
        <end position="22"/>
    </location>
</feature>
<feature type="domain" description="DUF1214" evidence="2">
    <location>
        <begin position="364"/>
        <end position="470"/>
    </location>
</feature>
<feature type="domain" description="DUF1254" evidence="3">
    <location>
        <begin position="64"/>
        <end position="212"/>
    </location>
</feature>
<proteinExistence type="predicted"/>
<dbReference type="Proteomes" id="UP000184356">
    <property type="component" value="Unassembled WGS sequence"/>
</dbReference>
<evidence type="ECO:0000256" key="1">
    <source>
        <dbReference type="SAM" id="SignalP"/>
    </source>
</evidence>
<dbReference type="InterPro" id="IPR037049">
    <property type="entry name" value="DUF1214_C_sf"/>
</dbReference>
<dbReference type="PANTHER" id="PTHR36509">
    <property type="entry name" value="BLL3101 PROTEIN"/>
    <property type="match status" value="1"/>
</dbReference>
<dbReference type="PANTHER" id="PTHR36509:SF2">
    <property type="entry name" value="BLL3101 PROTEIN"/>
    <property type="match status" value="1"/>
</dbReference>
<evidence type="ECO:0000259" key="2">
    <source>
        <dbReference type="Pfam" id="PF06742"/>
    </source>
</evidence>
<keyword evidence="1" id="KW-0732">Signal</keyword>
<dbReference type="SUPFAM" id="SSF160935">
    <property type="entry name" value="VPA0735-like"/>
    <property type="match status" value="1"/>
</dbReference>
<evidence type="ECO:0008006" key="6">
    <source>
        <dbReference type="Google" id="ProtNLM"/>
    </source>
</evidence>
<evidence type="ECO:0000313" key="5">
    <source>
        <dbReference type="Proteomes" id="UP000184356"/>
    </source>
</evidence>
<evidence type="ECO:0000259" key="3">
    <source>
        <dbReference type="Pfam" id="PF06863"/>
    </source>
</evidence>
<dbReference type="InterPro" id="IPR010621">
    <property type="entry name" value="DUF1214"/>
</dbReference>
<feature type="chain" id="PRO_5012408787" description="DUF1254 domain-containing protein" evidence="1">
    <location>
        <begin position="23"/>
        <end position="493"/>
    </location>
</feature>
<dbReference type="Pfam" id="PF06863">
    <property type="entry name" value="DUF1254"/>
    <property type="match status" value="1"/>
</dbReference>